<evidence type="ECO:0000313" key="5">
    <source>
        <dbReference type="Proteomes" id="UP000632138"/>
    </source>
</evidence>
<dbReference type="CDD" id="cd05233">
    <property type="entry name" value="SDR_c"/>
    <property type="match status" value="1"/>
</dbReference>
<dbReference type="PANTHER" id="PTHR44196:SF2">
    <property type="entry name" value="SHORT-CHAIN DEHYDROGENASE-RELATED"/>
    <property type="match status" value="1"/>
</dbReference>
<proteinExistence type="inferred from homology"/>
<evidence type="ECO:0000256" key="1">
    <source>
        <dbReference type="ARBA" id="ARBA00006484"/>
    </source>
</evidence>
<reference evidence="4 5" key="1">
    <citation type="submission" date="2021-01" db="EMBL/GenBank/DDBJ databases">
        <title>Actinoplanes sp. nov. LDG1-06 isolated from lichen.</title>
        <authorList>
            <person name="Saeng-In P."/>
            <person name="Phongsopitanun W."/>
            <person name="Kanchanasin P."/>
            <person name="Yuki M."/>
            <person name="Kudo T."/>
            <person name="Ohkuma M."/>
            <person name="Tanasupawat S."/>
        </authorList>
    </citation>
    <scope>NUCLEOTIDE SEQUENCE [LARGE SCALE GENOMIC DNA]</scope>
    <source>
        <strain evidence="4 5">LDG1-06</strain>
    </source>
</reference>
<gene>
    <name evidence="4" type="ORF">JIG36_11405</name>
</gene>
<dbReference type="PRINTS" id="PR00081">
    <property type="entry name" value="GDHRDH"/>
</dbReference>
<dbReference type="PANTHER" id="PTHR44196">
    <property type="entry name" value="DEHYDROGENASE/REDUCTASE SDR FAMILY MEMBER 7B"/>
    <property type="match status" value="1"/>
</dbReference>
<dbReference type="Proteomes" id="UP000632138">
    <property type="component" value="Unassembled WGS sequence"/>
</dbReference>
<protein>
    <submittedName>
        <fullName evidence="4">SDR family NAD(P)-dependent oxidoreductase</fullName>
    </submittedName>
</protein>
<comment type="caution">
    <text evidence="4">The sequence shown here is derived from an EMBL/GenBank/DDBJ whole genome shotgun (WGS) entry which is preliminary data.</text>
</comment>
<dbReference type="EMBL" id="JAENHP010000003">
    <property type="protein sequence ID" value="MBM2616162.1"/>
    <property type="molecule type" value="Genomic_DNA"/>
</dbReference>
<organism evidence="4 5">
    <name type="scientific">Paractinoplanes ovalisporus</name>
    <dbReference type="NCBI Taxonomy" id="2810368"/>
    <lineage>
        <taxon>Bacteria</taxon>
        <taxon>Bacillati</taxon>
        <taxon>Actinomycetota</taxon>
        <taxon>Actinomycetes</taxon>
        <taxon>Micromonosporales</taxon>
        <taxon>Micromonosporaceae</taxon>
        <taxon>Paractinoplanes</taxon>
    </lineage>
</organism>
<dbReference type="InterPro" id="IPR036291">
    <property type="entry name" value="NAD(P)-bd_dom_sf"/>
</dbReference>
<dbReference type="RefSeq" id="WP_203376070.1">
    <property type="nucleotide sequence ID" value="NZ_JAENHP010000003.1"/>
</dbReference>
<dbReference type="SUPFAM" id="SSF51735">
    <property type="entry name" value="NAD(P)-binding Rossmann-fold domains"/>
    <property type="match status" value="1"/>
</dbReference>
<evidence type="ECO:0000256" key="2">
    <source>
        <dbReference type="ARBA" id="ARBA00023002"/>
    </source>
</evidence>
<sequence length="243" mass="24707">MTTFAQMAGRVAVVTGGSSGIGAAVAARLEAYGAKVLTVSRSAGASVRLDLAEPGAAGELVRVLDERGVEVEMLVNNAGVSLLGKVADSDPAALRALVDLNAGALTETTALLVPRMVGRGHGTVVNIASTGAYVPAPYMAAYGASKAYVLSFSQALWAETRGSGVRVVAVSPGPTDTPMNRSPMAKRSTGQVVDTVVRAVAGRRPAVVDGGVNRLTSVVFGRVLPGAWSAGLAAWLAPRTVLR</sequence>
<dbReference type="InterPro" id="IPR002347">
    <property type="entry name" value="SDR_fam"/>
</dbReference>
<dbReference type="PRINTS" id="PR00080">
    <property type="entry name" value="SDRFAMILY"/>
</dbReference>
<evidence type="ECO:0000313" key="4">
    <source>
        <dbReference type="EMBL" id="MBM2616162.1"/>
    </source>
</evidence>
<dbReference type="Pfam" id="PF00106">
    <property type="entry name" value="adh_short"/>
    <property type="match status" value="1"/>
</dbReference>
<comment type="similarity">
    <text evidence="1 3">Belongs to the short-chain dehydrogenases/reductases (SDR) family.</text>
</comment>
<evidence type="ECO:0000256" key="3">
    <source>
        <dbReference type="RuleBase" id="RU000363"/>
    </source>
</evidence>
<accession>A0ABS2A8I9</accession>
<dbReference type="Gene3D" id="3.40.50.720">
    <property type="entry name" value="NAD(P)-binding Rossmann-like Domain"/>
    <property type="match status" value="1"/>
</dbReference>
<name>A0ABS2A8I9_9ACTN</name>
<keyword evidence="5" id="KW-1185">Reference proteome</keyword>
<keyword evidence="2" id="KW-0560">Oxidoreductase</keyword>